<dbReference type="AlphaFoldDB" id="A0A965ZLH0"/>
<evidence type="ECO:0000256" key="1">
    <source>
        <dbReference type="SAM" id="Phobius"/>
    </source>
</evidence>
<keyword evidence="1" id="KW-0812">Transmembrane</keyword>
<reference evidence="2" key="2">
    <citation type="submission" date="2020-10" db="EMBL/GenBank/DDBJ databases">
        <title>Mucilaginibacter sp. nov., isolated from soil.</title>
        <authorList>
            <person name="Jeon C.O."/>
        </authorList>
    </citation>
    <scope>NUCLEOTIDE SEQUENCE</scope>
    <source>
        <strain evidence="2">R11</strain>
    </source>
</reference>
<keyword evidence="1" id="KW-0472">Membrane</keyword>
<evidence type="ECO:0000313" key="3">
    <source>
        <dbReference type="Proteomes" id="UP000638732"/>
    </source>
</evidence>
<feature type="transmembrane region" description="Helical" evidence="1">
    <location>
        <begin position="7"/>
        <end position="25"/>
    </location>
</feature>
<dbReference type="Proteomes" id="UP000638732">
    <property type="component" value="Unassembled WGS sequence"/>
</dbReference>
<reference evidence="2" key="1">
    <citation type="submission" date="2020-01" db="EMBL/GenBank/DDBJ databases">
        <authorList>
            <person name="Seo Y.L."/>
        </authorList>
    </citation>
    <scope>NUCLEOTIDE SEQUENCE</scope>
    <source>
        <strain evidence="2">R11</strain>
    </source>
</reference>
<dbReference type="EMBL" id="WWEO01000045">
    <property type="protein sequence ID" value="NCD71781.1"/>
    <property type="molecule type" value="Genomic_DNA"/>
</dbReference>
<organism evidence="2 3">
    <name type="scientific">Mucilaginibacter agri</name>
    <dbReference type="NCBI Taxonomy" id="2695265"/>
    <lineage>
        <taxon>Bacteria</taxon>
        <taxon>Pseudomonadati</taxon>
        <taxon>Bacteroidota</taxon>
        <taxon>Sphingobacteriia</taxon>
        <taxon>Sphingobacteriales</taxon>
        <taxon>Sphingobacteriaceae</taxon>
        <taxon>Mucilaginibacter</taxon>
    </lineage>
</organism>
<evidence type="ECO:0000313" key="2">
    <source>
        <dbReference type="EMBL" id="NCD71781.1"/>
    </source>
</evidence>
<proteinExistence type="predicted"/>
<keyword evidence="1" id="KW-1133">Transmembrane helix</keyword>
<gene>
    <name evidence="2" type="ORF">GSY63_20625</name>
</gene>
<name>A0A965ZLH0_9SPHI</name>
<accession>A0A965ZLH0</accession>
<sequence>MKLDAKWLLVAGTPILIALIIGGYIKTFKGLGLELEANLKKDLPESLITKFEFIDQGKDVIIIKGPRSEINELGEEEKNRRIRIRFVLGRRDYYKSEDIVYYLERLTKLKYIEIVNEDEQFKCLLPIDHLHPNNEPNGPAFDNAAIDSFVTAIQDSQTFKKQYPKATKDFVFVDDTVLDAYKKVSKSYISSRGKNDYLPVLDSQRKMIGIVLKNDLERKISQEVLRSLL</sequence>
<keyword evidence="3" id="KW-1185">Reference proteome</keyword>
<protein>
    <recommendedName>
        <fullName evidence="4">CBS domain-containing protein</fullName>
    </recommendedName>
</protein>
<evidence type="ECO:0008006" key="4">
    <source>
        <dbReference type="Google" id="ProtNLM"/>
    </source>
</evidence>
<comment type="caution">
    <text evidence="2">The sequence shown here is derived from an EMBL/GenBank/DDBJ whole genome shotgun (WGS) entry which is preliminary data.</text>
</comment>
<dbReference type="RefSeq" id="WP_166587760.1">
    <property type="nucleotide sequence ID" value="NZ_WWEO01000045.1"/>
</dbReference>